<dbReference type="Pfam" id="PF13639">
    <property type="entry name" value="zf-RING_2"/>
    <property type="match status" value="1"/>
</dbReference>
<keyword evidence="7" id="KW-0479">Metal-binding</keyword>
<feature type="domain" description="RING-type" evidence="16">
    <location>
        <begin position="139"/>
        <end position="181"/>
    </location>
</feature>
<feature type="transmembrane region" description="Helical" evidence="15">
    <location>
        <begin position="50"/>
        <end position="70"/>
    </location>
</feature>
<proteinExistence type="predicted"/>
<keyword evidence="8 13" id="KW-0863">Zinc-finger</keyword>
<organism evidence="17 18">
    <name type="scientific">Aquilegia coerulea</name>
    <name type="common">Rocky mountain columbine</name>
    <dbReference type="NCBI Taxonomy" id="218851"/>
    <lineage>
        <taxon>Eukaryota</taxon>
        <taxon>Viridiplantae</taxon>
        <taxon>Streptophyta</taxon>
        <taxon>Embryophyta</taxon>
        <taxon>Tracheophyta</taxon>
        <taxon>Spermatophyta</taxon>
        <taxon>Magnoliopsida</taxon>
        <taxon>Ranunculales</taxon>
        <taxon>Ranunculaceae</taxon>
        <taxon>Thalictroideae</taxon>
        <taxon>Aquilegia</taxon>
    </lineage>
</organism>
<feature type="region of interest" description="Disordered" evidence="14">
    <location>
        <begin position="80"/>
        <end position="111"/>
    </location>
</feature>
<feature type="region of interest" description="Disordered" evidence="14">
    <location>
        <begin position="1"/>
        <end position="34"/>
    </location>
</feature>
<evidence type="ECO:0000313" key="18">
    <source>
        <dbReference type="Proteomes" id="UP000230069"/>
    </source>
</evidence>
<dbReference type="STRING" id="218851.A0A2G5EGS0"/>
<accession>A0A2G5EGS0</accession>
<comment type="catalytic activity">
    <reaction evidence="1">
        <text>S-ubiquitinyl-[E2 ubiquitin-conjugating enzyme]-L-cysteine + [acceptor protein]-L-lysine = [E2 ubiquitin-conjugating enzyme]-L-cysteine + N(6)-ubiquitinyl-[acceptor protein]-L-lysine.</text>
        <dbReference type="EC" id="2.3.2.27"/>
    </reaction>
</comment>
<evidence type="ECO:0000256" key="10">
    <source>
        <dbReference type="ARBA" id="ARBA00022833"/>
    </source>
</evidence>
<name>A0A2G5EGS0_AQUCA</name>
<evidence type="ECO:0000256" key="6">
    <source>
        <dbReference type="ARBA" id="ARBA00022692"/>
    </source>
</evidence>
<feature type="compositionally biased region" description="Basic residues" evidence="14">
    <location>
        <begin position="81"/>
        <end position="92"/>
    </location>
</feature>
<dbReference type="PANTHER" id="PTHR46913:SF1">
    <property type="entry name" value="RING-H2 FINGER PROTEIN ATL16"/>
    <property type="match status" value="1"/>
</dbReference>
<dbReference type="GO" id="GO:0016020">
    <property type="term" value="C:membrane"/>
    <property type="evidence" value="ECO:0007669"/>
    <property type="project" value="UniProtKB-SubCell"/>
</dbReference>
<comment type="pathway">
    <text evidence="3">Protein modification; protein ubiquitination.</text>
</comment>
<keyword evidence="18" id="KW-1185">Reference proteome</keyword>
<dbReference type="EMBL" id="KZ305026">
    <property type="protein sequence ID" value="PIA54910.1"/>
    <property type="molecule type" value="Genomic_DNA"/>
</dbReference>
<dbReference type="CDD" id="cd16461">
    <property type="entry name" value="RING-H2_EL5-like"/>
    <property type="match status" value="1"/>
</dbReference>
<reference evidence="17 18" key="1">
    <citation type="submission" date="2017-09" db="EMBL/GenBank/DDBJ databases">
        <title>WGS assembly of Aquilegia coerulea Goldsmith.</title>
        <authorList>
            <person name="Hodges S."/>
            <person name="Kramer E."/>
            <person name="Nordborg M."/>
            <person name="Tomkins J."/>
            <person name="Borevitz J."/>
            <person name="Derieg N."/>
            <person name="Yan J."/>
            <person name="Mihaltcheva S."/>
            <person name="Hayes R.D."/>
            <person name="Rokhsar D."/>
        </authorList>
    </citation>
    <scope>NUCLEOTIDE SEQUENCE [LARGE SCALE GENOMIC DNA]</scope>
    <source>
        <strain evidence="18">cv. Goldsmith</strain>
    </source>
</reference>
<dbReference type="GO" id="GO:0061630">
    <property type="term" value="F:ubiquitin protein ligase activity"/>
    <property type="evidence" value="ECO:0007669"/>
    <property type="project" value="UniProtKB-EC"/>
</dbReference>
<evidence type="ECO:0000256" key="14">
    <source>
        <dbReference type="SAM" id="MobiDB-lite"/>
    </source>
</evidence>
<dbReference type="SUPFAM" id="SSF57850">
    <property type="entry name" value="RING/U-box"/>
    <property type="match status" value="1"/>
</dbReference>
<evidence type="ECO:0000256" key="8">
    <source>
        <dbReference type="ARBA" id="ARBA00022771"/>
    </source>
</evidence>
<dbReference type="InParanoid" id="A0A2G5EGS0"/>
<dbReference type="FunFam" id="3.30.40.10:FF:000187">
    <property type="entry name" value="E3 ubiquitin-protein ligase ATL6"/>
    <property type="match status" value="1"/>
</dbReference>
<keyword evidence="10" id="KW-0862">Zinc</keyword>
<evidence type="ECO:0000256" key="1">
    <source>
        <dbReference type="ARBA" id="ARBA00000900"/>
    </source>
</evidence>
<keyword evidence="5" id="KW-0808">Transferase</keyword>
<keyword evidence="12 15" id="KW-0472">Membrane</keyword>
<dbReference type="EC" id="2.3.2.27" evidence="4"/>
<sequence>MKLNNNRKLLQISDETSQTIQSSSVPTTSSSNTSAVQETLHVSSLNSSMVLVMLILLAALFFMGFFSAYFRHCAENSPGAIRRRERQRRRRSSSPSPTPPTSLTTSRISSGMSHGVDPLIVKSLPLVAYEKHDKELFDCVVCLSEFEERETVKMIPHCGHVFHPECIDKWFSSHASCPICRSIQLLPLPSQEEKKFNVIEERLTVEDVDTCVEDGDFWRIRRISSWSSGGFGERALCLQRSLSM</sequence>
<comment type="subcellular location">
    <subcellularLocation>
        <location evidence="2">Membrane</location>
        <topology evidence="2">Single-pass membrane protein</topology>
    </subcellularLocation>
</comment>
<dbReference type="InterPro" id="IPR013083">
    <property type="entry name" value="Znf_RING/FYVE/PHD"/>
</dbReference>
<feature type="compositionally biased region" description="Low complexity" evidence="14">
    <location>
        <begin position="16"/>
        <end position="34"/>
    </location>
</feature>
<dbReference type="AlphaFoldDB" id="A0A2G5EGS0"/>
<protein>
    <recommendedName>
        <fullName evidence="4">RING-type E3 ubiquitin transferase</fullName>
        <ecNumber evidence="4">2.3.2.27</ecNumber>
    </recommendedName>
</protein>
<dbReference type="OrthoDB" id="8062037at2759"/>
<feature type="compositionally biased region" description="Low complexity" evidence="14">
    <location>
        <begin position="101"/>
        <end position="110"/>
    </location>
</feature>
<dbReference type="SMART" id="SM00184">
    <property type="entry name" value="RING"/>
    <property type="match status" value="1"/>
</dbReference>
<keyword evidence="11 15" id="KW-1133">Transmembrane helix</keyword>
<evidence type="ECO:0000256" key="13">
    <source>
        <dbReference type="PROSITE-ProRule" id="PRU00175"/>
    </source>
</evidence>
<dbReference type="Gene3D" id="3.30.40.10">
    <property type="entry name" value="Zinc/RING finger domain, C3HC4 (zinc finger)"/>
    <property type="match status" value="1"/>
</dbReference>
<gene>
    <name evidence="17" type="ORF">AQUCO_00901072v1</name>
</gene>
<dbReference type="PANTHER" id="PTHR46913">
    <property type="entry name" value="RING-H2 FINGER PROTEIN ATL16"/>
    <property type="match status" value="1"/>
</dbReference>
<evidence type="ECO:0000256" key="9">
    <source>
        <dbReference type="ARBA" id="ARBA00022786"/>
    </source>
</evidence>
<evidence type="ECO:0000256" key="4">
    <source>
        <dbReference type="ARBA" id="ARBA00012483"/>
    </source>
</evidence>
<evidence type="ECO:0000256" key="3">
    <source>
        <dbReference type="ARBA" id="ARBA00004906"/>
    </source>
</evidence>
<evidence type="ECO:0000256" key="12">
    <source>
        <dbReference type="ARBA" id="ARBA00023136"/>
    </source>
</evidence>
<evidence type="ECO:0000256" key="5">
    <source>
        <dbReference type="ARBA" id="ARBA00022679"/>
    </source>
</evidence>
<evidence type="ECO:0000313" key="17">
    <source>
        <dbReference type="EMBL" id="PIA54910.1"/>
    </source>
</evidence>
<evidence type="ECO:0000259" key="16">
    <source>
        <dbReference type="PROSITE" id="PS50089"/>
    </source>
</evidence>
<evidence type="ECO:0000256" key="2">
    <source>
        <dbReference type="ARBA" id="ARBA00004167"/>
    </source>
</evidence>
<dbReference type="Proteomes" id="UP000230069">
    <property type="component" value="Unassembled WGS sequence"/>
</dbReference>
<dbReference type="InterPro" id="IPR044600">
    <property type="entry name" value="ATL1/ATL16-like"/>
</dbReference>
<dbReference type="GO" id="GO:0016567">
    <property type="term" value="P:protein ubiquitination"/>
    <property type="evidence" value="ECO:0007669"/>
    <property type="project" value="InterPro"/>
</dbReference>
<evidence type="ECO:0000256" key="15">
    <source>
        <dbReference type="SAM" id="Phobius"/>
    </source>
</evidence>
<dbReference type="GO" id="GO:0008270">
    <property type="term" value="F:zinc ion binding"/>
    <property type="evidence" value="ECO:0007669"/>
    <property type="project" value="UniProtKB-KW"/>
</dbReference>
<evidence type="ECO:0000256" key="11">
    <source>
        <dbReference type="ARBA" id="ARBA00022989"/>
    </source>
</evidence>
<dbReference type="PROSITE" id="PS50089">
    <property type="entry name" value="ZF_RING_2"/>
    <property type="match status" value="1"/>
</dbReference>
<dbReference type="InterPro" id="IPR001841">
    <property type="entry name" value="Znf_RING"/>
</dbReference>
<keyword evidence="6 15" id="KW-0812">Transmembrane</keyword>
<keyword evidence="9" id="KW-0833">Ubl conjugation pathway</keyword>
<evidence type="ECO:0000256" key="7">
    <source>
        <dbReference type="ARBA" id="ARBA00022723"/>
    </source>
</evidence>